<dbReference type="GO" id="GO:0016740">
    <property type="term" value="F:transferase activity"/>
    <property type="evidence" value="ECO:0007669"/>
    <property type="project" value="UniProtKB-KW"/>
</dbReference>
<comment type="caution">
    <text evidence="2">The sequence shown here is derived from an EMBL/GenBank/DDBJ whole genome shotgun (WGS) entry which is preliminary data.</text>
</comment>
<sequence>MVEKLRIPSNWQFTPEFMTHVVAAQHPGARVSEVSLLNGSDGTSSRALLGLKYAEGSGPGALFVKTQGDWKHRLLHVMTGNLYRESLMYGSGVAIPVEHPRPYFGGVDRLRLNDLVMMEDLSPRNVTLNDATKPLSVENVASGLRGLAKLHSKFWNFSAGDYPTLAWVEPWKATLTFRLTIRRACKIGIENHRNSLPEEMAALGGAGMEEWWTKYIRTVSQGPMTLLHGDAHVGNSYIVPGGEVGFLDWACVRKGNWAFDVGYFLAGALDVETCRANEADLVEEYRQALEVPTAEMPSREEAFLRYRTTPAYGMAVWVATGCSVNYQSSEICANLVHRYGRAFLDLDTRTALGELADSLR</sequence>
<evidence type="ECO:0000313" key="2">
    <source>
        <dbReference type="EMBL" id="TPD59885.1"/>
    </source>
</evidence>
<dbReference type="SUPFAM" id="SSF56112">
    <property type="entry name" value="Protein kinase-like (PK-like)"/>
    <property type="match status" value="1"/>
</dbReference>
<dbReference type="EMBL" id="VFIY01000010">
    <property type="protein sequence ID" value="TPD59885.1"/>
    <property type="molecule type" value="Genomic_DNA"/>
</dbReference>
<dbReference type="Pfam" id="PF01636">
    <property type="entry name" value="APH"/>
    <property type="match status" value="1"/>
</dbReference>
<dbReference type="AlphaFoldDB" id="A0A501PI63"/>
<dbReference type="SMART" id="SM00587">
    <property type="entry name" value="CHK"/>
    <property type="match status" value="1"/>
</dbReference>
<evidence type="ECO:0000259" key="1">
    <source>
        <dbReference type="SMART" id="SM00587"/>
    </source>
</evidence>
<accession>A0A501PI63</accession>
<gene>
    <name evidence="2" type="ORF">FIV46_10415</name>
</gene>
<keyword evidence="2" id="KW-0808">Transferase</keyword>
<name>A0A501PI63_9PROT</name>
<dbReference type="RefSeq" id="WP_139940856.1">
    <property type="nucleotide sequence ID" value="NZ_JBHSYP010000006.1"/>
</dbReference>
<dbReference type="InterPro" id="IPR011009">
    <property type="entry name" value="Kinase-like_dom_sf"/>
</dbReference>
<dbReference type="Gene3D" id="3.90.1200.10">
    <property type="match status" value="1"/>
</dbReference>
<proteinExistence type="predicted"/>
<evidence type="ECO:0000313" key="3">
    <source>
        <dbReference type="Proteomes" id="UP000319148"/>
    </source>
</evidence>
<protein>
    <submittedName>
        <fullName evidence="2">Aminoglycoside phosphotransferase</fullName>
    </submittedName>
</protein>
<feature type="domain" description="CHK kinase-like" evidence="1">
    <location>
        <begin position="116"/>
        <end position="295"/>
    </location>
</feature>
<reference evidence="3" key="1">
    <citation type="submission" date="2019-06" db="EMBL/GenBank/DDBJ databases">
        <title>The complete genome of Emcibacter congregatus ZYLT.</title>
        <authorList>
            <person name="Zhao Z."/>
        </authorList>
    </citation>
    <scope>NUCLEOTIDE SEQUENCE [LARGE SCALE GENOMIC DNA]</scope>
    <source>
        <strain evidence="3">MCCC 1A06723</strain>
    </source>
</reference>
<dbReference type="InterPro" id="IPR002575">
    <property type="entry name" value="Aminoglycoside_PTrfase"/>
</dbReference>
<dbReference type="OrthoDB" id="3806873at2"/>
<dbReference type="InterPro" id="IPR015897">
    <property type="entry name" value="CHK_kinase-like"/>
</dbReference>
<dbReference type="Proteomes" id="UP000319148">
    <property type="component" value="Unassembled WGS sequence"/>
</dbReference>
<organism evidence="2 3">
    <name type="scientific">Emcibacter nanhaiensis</name>
    <dbReference type="NCBI Taxonomy" id="1505037"/>
    <lineage>
        <taxon>Bacteria</taxon>
        <taxon>Pseudomonadati</taxon>
        <taxon>Pseudomonadota</taxon>
        <taxon>Alphaproteobacteria</taxon>
        <taxon>Emcibacterales</taxon>
        <taxon>Emcibacteraceae</taxon>
        <taxon>Emcibacter</taxon>
    </lineage>
</organism>
<keyword evidence="3" id="KW-1185">Reference proteome</keyword>